<protein>
    <submittedName>
        <fullName evidence="1">Uncharacterized protein</fullName>
    </submittedName>
</protein>
<proteinExistence type="predicted"/>
<name>A0A1E3QGQ6_9ASCO</name>
<evidence type="ECO:0000313" key="1">
    <source>
        <dbReference type="EMBL" id="ODQ76885.1"/>
    </source>
</evidence>
<evidence type="ECO:0000313" key="2">
    <source>
        <dbReference type="Proteomes" id="UP000094336"/>
    </source>
</evidence>
<dbReference type="AlphaFoldDB" id="A0A1E3QGQ6"/>
<gene>
    <name evidence="1" type="ORF">BABINDRAFT_183126</name>
</gene>
<dbReference type="EMBL" id="KV454463">
    <property type="protein sequence ID" value="ODQ76885.1"/>
    <property type="molecule type" value="Genomic_DNA"/>
</dbReference>
<dbReference type="GeneID" id="30149034"/>
<sequence length="280" mass="33093">MEYELNKSKAVELLEKEYTKDVWNSFPQLAKNGLIEFKRQELNTEWRSNNLSRHYERMRRAEEQAERMLEDEKPERVGYLKSYHRFKSVSLGFHEDSLLLNQPELLVDNRIISFPKSTIISMKERMIETITDAESFTDVERDANSYMYFRVFTNGISSLSTRSISVRLSTIDNDIDKLYTEFYNQIERVKNLQGGYEPIYSTDKSSNTVFYFTSLYYPKPKSVLFWGDDIPTIIFRESFDVFTANDLDINCITQCSDFLESGLECNSLQEIYNYFDNKII</sequence>
<accession>A0A1E3QGQ6</accession>
<keyword evidence="2" id="KW-1185">Reference proteome</keyword>
<dbReference type="RefSeq" id="XP_018982213.1">
    <property type="nucleotide sequence ID" value="XM_019131181.1"/>
</dbReference>
<organism evidence="1 2">
    <name type="scientific">Babjeviella inositovora NRRL Y-12698</name>
    <dbReference type="NCBI Taxonomy" id="984486"/>
    <lineage>
        <taxon>Eukaryota</taxon>
        <taxon>Fungi</taxon>
        <taxon>Dikarya</taxon>
        <taxon>Ascomycota</taxon>
        <taxon>Saccharomycotina</taxon>
        <taxon>Pichiomycetes</taxon>
        <taxon>Serinales incertae sedis</taxon>
        <taxon>Babjeviella</taxon>
    </lineage>
</organism>
<dbReference type="Proteomes" id="UP000094336">
    <property type="component" value="Unassembled WGS sequence"/>
</dbReference>
<reference evidence="2" key="1">
    <citation type="submission" date="2016-05" db="EMBL/GenBank/DDBJ databases">
        <title>Comparative genomics of biotechnologically important yeasts.</title>
        <authorList>
            <consortium name="DOE Joint Genome Institute"/>
            <person name="Riley R."/>
            <person name="Haridas S."/>
            <person name="Wolfe K.H."/>
            <person name="Lopes M.R."/>
            <person name="Hittinger C.T."/>
            <person name="Goker M."/>
            <person name="Salamov A."/>
            <person name="Wisecaver J."/>
            <person name="Long T.M."/>
            <person name="Aerts A.L."/>
            <person name="Barry K."/>
            <person name="Choi C."/>
            <person name="Clum A."/>
            <person name="Coughlan A.Y."/>
            <person name="Deshpande S."/>
            <person name="Douglass A.P."/>
            <person name="Hanson S.J."/>
            <person name="Klenk H.-P."/>
            <person name="Labutti K."/>
            <person name="Lapidus A."/>
            <person name="Lindquist E."/>
            <person name="Lipzen A."/>
            <person name="Meier-Kolthoff J.P."/>
            <person name="Ohm R.A."/>
            <person name="Otillar R.P."/>
            <person name="Pangilinan J."/>
            <person name="Peng Y."/>
            <person name="Rokas A."/>
            <person name="Rosa C.A."/>
            <person name="Scheuner C."/>
            <person name="Sibirny A.A."/>
            <person name="Slot J.C."/>
            <person name="Stielow J.B."/>
            <person name="Sun H."/>
            <person name="Kurtzman C.P."/>
            <person name="Blackwell M."/>
            <person name="Grigoriev I.V."/>
            <person name="Jeffries T.W."/>
        </authorList>
    </citation>
    <scope>NUCLEOTIDE SEQUENCE [LARGE SCALE GENOMIC DNA]</scope>
    <source>
        <strain evidence="2">NRRL Y-12698</strain>
    </source>
</reference>